<dbReference type="AlphaFoldDB" id="A0A9P5N016"/>
<organism evidence="2 3">
    <name type="scientific">Russula ochroleuca</name>
    <dbReference type="NCBI Taxonomy" id="152965"/>
    <lineage>
        <taxon>Eukaryota</taxon>
        <taxon>Fungi</taxon>
        <taxon>Dikarya</taxon>
        <taxon>Basidiomycota</taxon>
        <taxon>Agaricomycotina</taxon>
        <taxon>Agaricomycetes</taxon>
        <taxon>Russulales</taxon>
        <taxon>Russulaceae</taxon>
        <taxon>Russula</taxon>
    </lineage>
</organism>
<dbReference type="EMBL" id="WHVB01000005">
    <property type="protein sequence ID" value="KAF8482864.1"/>
    <property type="molecule type" value="Genomic_DNA"/>
</dbReference>
<reference evidence="2" key="2">
    <citation type="journal article" date="2020" name="Nat. Commun.">
        <title>Large-scale genome sequencing of mycorrhizal fungi provides insights into the early evolution of symbiotic traits.</title>
        <authorList>
            <person name="Miyauchi S."/>
            <person name="Kiss E."/>
            <person name="Kuo A."/>
            <person name="Drula E."/>
            <person name="Kohler A."/>
            <person name="Sanchez-Garcia M."/>
            <person name="Morin E."/>
            <person name="Andreopoulos B."/>
            <person name="Barry K.W."/>
            <person name="Bonito G."/>
            <person name="Buee M."/>
            <person name="Carver A."/>
            <person name="Chen C."/>
            <person name="Cichocki N."/>
            <person name="Clum A."/>
            <person name="Culley D."/>
            <person name="Crous P.W."/>
            <person name="Fauchery L."/>
            <person name="Girlanda M."/>
            <person name="Hayes R.D."/>
            <person name="Keri Z."/>
            <person name="LaButti K."/>
            <person name="Lipzen A."/>
            <person name="Lombard V."/>
            <person name="Magnuson J."/>
            <person name="Maillard F."/>
            <person name="Murat C."/>
            <person name="Nolan M."/>
            <person name="Ohm R.A."/>
            <person name="Pangilinan J."/>
            <person name="Pereira M.F."/>
            <person name="Perotto S."/>
            <person name="Peter M."/>
            <person name="Pfister S."/>
            <person name="Riley R."/>
            <person name="Sitrit Y."/>
            <person name="Stielow J.B."/>
            <person name="Szollosi G."/>
            <person name="Zifcakova L."/>
            <person name="Stursova M."/>
            <person name="Spatafora J.W."/>
            <person name="Tedersoo L."/>
            <person name="Vaario L.M."/>
            <person name="Yamada A."/>
            <person name="Yan M."/>
            <person name="Wang P."/>
            <person name="Xu J."/>
            <person name="Bruns T."/>
            <person name="Baldrian P."/>
            <person name="Vilgalys R."/>
            <person name="Dunand C."/>
            <person name="Henrissat B."/>
            <person name="Grigoriev I.V."/>
            <person name="Hibbett D."/>
            <person name="Nagy L.G."/>
            <person name="Martin F.M."/>
        </authorList>
    </citation>
    <scope>NUCLEOTIDE SEQUENCE</scope>
    <source>
        <strain evidence="2">Prilba</strain>
    </source>
</reference>
<keyword evidence="3" id="KW-1185">Reference proteome</keyword>
<name>A0A9P5N016_9AGAM</name>
<feature type="region of interest" description="Disordered" evidence="1">
    <location>
        <begin position="1"/>
        <end position="24"/>
    </location>
</feature>
<protein>
    <submittedName>
        <fullName evidence="2">Uncharacterized protein</fullName>
    </submittedName>
</protein>
<evidence type="ECO:0000313" key="3">
    <source>
        <dbReference type="Proteomes" id="UP000759537"/>
    </source>
</evidence>
<reference evidence="2" key="1">
    <citation type="submission" date="2019-10" db="EMBL/GenBank/DDBJ databases">
        <authorList>
            <consortium name="DOE Joint Genome Institute"/>
            <person name="Kuo A."/>
            <person name="Miyauchi S."/>
            <person name="Kiss E."/>
            <person name="Drula E."/>
            <person name="Kohler A."/>
            <person name="Sanchez-Garcia M."/>
            <person name="Andreopoulos B."/>
            <person name="Barry K.W."/>
            <person name="Bonito G."/>
            <person name="Buee M."/>
            <person name="Carver A."/>
            <person name="Chen C."/>
            <person name="Cichocki N."/>
            <person name="Clum A."/>
            <person name="Culley D."/>
            <person name="Crous P.W."/>
            <person name="Fauchery L."/>
            <person name="Girlanda M."/>
            <person name="Hayes R."/>
            <person name="Keri Z."/>
            <person name="LaButti K."/>
            <person name="Lipzen A."/>
            <person name="Lombard V."/>
            <person name="Magnuson J."/>
            <person name="Maillard F."/>
            <person name="Morin E."/>
            <person name="Murat C."/>
            <person name="Nolan M."/>
            <person name="Ohm R."/>
            <person name="Pangilinan J."/>
            <person name="Pereira M."/>
            <person name="Perotto S."/>
            <person name="Peter M."/>
            <person name="Riley R."/>
            <person name="Sitrit Y."/>
            <person name="Stielow B."/>
            <person name="Szollosi G."/>
            <person name="Zifcakova L."/>
            <person name="Stursova M."/>
            <person name="Spatafora J.W."/>
            <person name="Tedersoo L."/>
            <person name="Vaario L.-M."/>
            <person name="Yamada A."/>
            <person name="Yan M."/>
            <person name="Wang P."/>
            <person name="Xu J."/>
            <person name="Bruns T."/>
            <person name="Baldrian P."/>
            <person name="Vilgalys R."/>
            <person name="Henrissat B."/>
            <person name="Grigoriev I.V."/>
            <person name="Hibbett D."/>
            <person name="Nagy L.G."/>
            <person name="Martin F.M."/>
        </authorList>
    </citation>
    <scope>NUCLEOTIDE SEQUENCE</scope>
    <source>
        <strain evidence="2">Prilba</strain>
    </source>
</reference>
<evidence type="ECO:0000256" key="1">
    <source>
        <dbReference type="SAM" id="MobiDB-lite"/>
    </source>
</evidence>
<proteinExistence type="predicted"/>
<evidence type="ECO:0000313" key="2">
    <source>
        <dbReference type="EMBL" id="KAF8482864.1"/>
    </source>
</evidence>
<feature type="compositionally biased region" description="Polar residues" evidence="1">
    <location>
        <begin position="8"/>
        <end position="17"/>
    </location>
</feature>
<dbReference type="Proteomes" id="UP000759537">
    <property type="component" value="Unassembled WGS sequence"/>
</dbReference>
<comment type="caution">
    <text evidence="2">The sequence shown here is derived from an EMBL/GenBank/DDBJ whole genome shotgun (WGS) entry which is preliminary data.</text>
</comment>
<sequence length="96" mass="9469">MPNCEPLRSTNGATETVPSGGAGDGVVEAGSTAASSARASALFLLVLLLLARSRPPVLGGRIGIPGNAALASLNFVGSGDLSTTTSCIMPSRGEEV</sequence>
<accession>A0A9P5N016</accession>
<gene>
    <name evidence="2" type="ORF">DFH94DRAFT_383677</name>
</gene>